<keyword evidence="1" id="KW-1133">Transmembrane helix</keyword>
<keyword evidence="1" id="KW-0472">Membrane</keyword>
<evidence type="ECO:0008006" key="4">
    <source>
        <dbReference type="Google" id="ProtNLM"/>
    </source>
</evidence>
<sequence length="193" mass="21720">MALISARTIITSLSLFHITLAFFFITDPATIADQALVYMLGESMGMPHARSFENKSPALAFLGAVLGMMGFTDLVTLGMPEEVWVDHHWGTQAPARLFLSLCFVIYTFVFGPSSPLYGGLNRGGRFAHPSAHARNPHYTPSTWGGDGLKNRVFLTFAFLEMVTWFWVWVTLREEQEQIARERVKRRGDPSFTQ</sequence>
<feature type="transmembrane region" description="Helical" evidence="1">
    <location>
        <begin position="152"/>
        <end position="171"/>
    </location>
</feature>
<organism evidence="2 3">
    <name type="scientific">Colletotrichum sojae</name>
    <dbReference type="NCBI Taxonomy" id="2175907"/>
    <lineage>
        <taxon>Eukaryota</taxon>
        <taxon>Fungi</taxon>
        <taxon>Dikarya</taxon>
        <taxon>Ascomycota</taxon>
        <taxon>Pezizomycotina</taxon>
        <taxon>Sordariomycetes</taxon>
        <taxon>Hypocreomycetidae</taxon>
        <taxon>Glomerellales</taxon>
        <taxon>Glomerellaceae</taxon>
        <taxon>Colletotrichum</taxon>
        <taxon>Colletotrichum orchidearum species complex</taxon>
    </lineage>
</organism>
<gene>
    <name evidence="2" type="ORF">CSOJ01_06969</name>
</gene>
<dbReference type="InterPro" id="IPR018815">
    <property type="entry name" value="Incr_loss_mito_DNA_1"/>
</dbReference>
<evidence type="ECO:0000256" key="1">
    <source>
        <dbReference type="SAM" id="Phobius"/>
    </source>
</evidence>
<feature type="transmembrane region" description="Helical" evidence="1">
    <location>
        <begin position="56"/>
        <end position="76"/>
    </location>
</feature>
<feature type="transmembrane region" description="Helical" evidence="1">
    <location>
        <begin position="97"/>
        <end position="117"/>
    </location>
</feature>
<keyword evidence="3" id="KW-1185">Reference proteome</keyword>
<dbReference type="Proteomes" id="UP000652219">
    <property type="component" value="Unassembled WGS sequence"/>
</dbReference>
<dbReference type="EMBL" id="WIGN01000102">
    <property type="protein sequence ID" value="KAF6809381.1"/>
    <property type="molecule type" value="Genomic_DNA"/>
</dbReference>
<evidence type="ECO:0000313" key="2">
    <source>
        <dbReference type="EMBL" id="KAF6809381.1"/>
    </source>
</evidence>
<dbReference type="PANTHER" id="PTHR28029">
    <property type="entry name" value="PROTEIN ILM1"/>
    <property type="match status" value="1"/>
</dbReference>
<keyword evidence="1" id="KW-0812">Transmembrane</keyword>
<evidence type="ECO:0000313" key="3">
    <source>
        <dbReference type="Proteomes" id="UP000652219"/>
    </source>
</evidence>
<accession>A0A8H6JB02</accession>
<dbReference type="AlphaFoldDB" id="A0A8H6JB02"/>
<reference evidence="2 3" key="1">
    <citation type="journal article" date="2020" name="Phytopathology">
        <title>Genome Sequence Resources of Colletotrichum truncatum, C. plurivorum, C. musicola, and C. sojae: Four Species Pathogenic to Soybean (Glycine max).</title>
        <authorList>
            <person name="Rogerio F."/>
            <person name="Boufleur T.R."/>
            <person name="Ciampi-Guillardi M."/>
            <person name="Sukno S.A."/>
            <person name="Thon M.R."/>
            <person name="Massola Junior N.S."/>
            <person name="Baroncelli R."/>
        </authorList>
    </citation>
    <scope>NUCLEOTIDE SEQUENCE [LARGE SCALE GENOMIC DNA]</scope>
    <source>
        <strain evidence="2 3">LFN0009</strain>
    </source>
</reference>
<name>A0A8H6JB02_9PEZI</name>
<proteinExistence type="predicted"/>
<comment type="caution">
    <text evidence="2">The sequence shown here is derived from an EMBL/GenBank/DDBJ whole genome shotgun (WGS) entry which is preliminary data.</text>
</comment>
<protein>
    <recommendedName>
        <fullName evidence="4">Increased loss of mitochondrial DNA protein 1</fullName>
    </recommendedName>
</protein>
<dbReference type="Pfam" id="PF10311">
    <property type="entry name" value="Ilm1"/>
    <property type="match status" value="1"/>
</dbReference>
<dbReference type="PANTHER" id="PTHR28029:SF1">
    <property type="entry name" value="PROTEIN ILM1"/>
    <property type="match status" value="1"/>
</dbReference>